<sequence length="505" mass="53901">MAASSATKTKLPLDLNEESTGAPLGKDPKNPGRDSKVSRMGTASIPRLITEFAIPAILGMVVNGAYNVVDSIFLGQAMGEIGLSAATVANPIMIVFMAISMLIGNGGNALAALRLGEGRRVDAEISLGNTVLLSVVVSAIVGIAALNPAVLDGLLTLSSATDDVRPYARAFLQIICFGFIFQCIGMGVNNFIRTAGAPNRALVTMLIGLVVSTALNYLFVLRLGWGVEGSALATIIGQAASCAAVLWYFVFTRNVPLKLHFRYMAPHLRVIGTILSLGFASFAVQAGMAVVNFVINHLLVQYGALSPIGADDALASIGVVQRVAMFTVLPLVGVAVAIQPLLGFNYGAKLIDRVRKTLWYGIAGATVLGTVMWLVVHLFPEFIVGAFGITHDGLVDFTVFALKVQLLMLPFVGFQIVGSNYFQATGQPAKSIVLSLTRQILFLVPLLFALPEVLPHILPQFTGLDALYFATPMADFLSIFVTVIFIIVEMKRLRKLERGEITAKF</sequence>
<organism evidence="13 14">
    <name type="scientific">Gordonibacter urolithinfaciens</name>
    <dbReference type="NCBI Taxonomy" id="1335613"/>
    <lineage>
        <taxon>Bacteria</taxon>
        <taxon>Bacillati</taxon>
        <taxon>Actinomycetota</taxon>
        <taxon>Coriobacteriia</taxon>
        <taxon>Eggerthellales</taxon>
        <taxon>Eggerthellaceae</taxon>
        <taxon>Gordonibacter</taxon>
    </lineage>
</organism>
<feature type="transmembrane region" description="Helical" evidence="11">
    <location>
        <begin position="81"/>
        <end position="104"/>
    </location>
</feature>
<gene>
    <name evidence="13" type="ORF">DMP12_02110</name>
    <name evidence="12" type="ORF">GO738_01360</name>
</gene>
<reference evidence="12 15" key="4">
    <citation type="submission" date="2019-11" db="EMBL/GenBank/DDBJ databases">
        <title>Whole genome shotgun sequencing (WGS) data from Adlercreutzia equolifaciens ResAG-91, Eggerthella lenta MRI-F36, MRI-F37, MRI-F40, ResAG-49, ResAG-88, ResAG-121, ResAG-145, and Gordonibacter sp. ResAG-5, ResAG-26, ResAG-43, ResAG-50, ResAG-59.</title>
        <authorList>
            <person name="Stoll D.A."/>
            <person name="Danylec N."/>
            <person name="Franz C.M.A.P."/>
            <person name="Huch M."/>
        </authorList>
    </citation>
    <scope>NUCLEOTIDE SEQUENCE [LARGE SCALE GENOMIC DNA]</scope>
    <source>
        <strain evidence="12 15">ResAG-59</strain>
    </source>
</reference>
<feature type="transmembrane region" description="Helical" evidence="11">
    <location>
        <begin position="466"/>
        <end position="488"/>
    </location>
</feature>
<keyword evidence="5" id="KW-1003">Cell membrane</keyword>
<evidence type="ECO:0000313" key="12">
    <source>
        <dbReference type="EMBL" id="MVN14014.1"/>
    </source>
</evidence>
<evidence type="ECO:0000256" key="11">
    <source>
        <dbReference type="SAM" id="Phobius"/>
    </source>
</evidence>
<dbReference type="InterPro" id="IPR051327">
    <property type="entry name" value="MATE_MepA_subfamily"/>
</dbReference>
<evidence type="ECO:0000256" key="5">
    <source>
        <dbReference type="ARBA" id="ARBA00022475"/>
    </source>
</evidence>
<feature type="transmembrane region" description="Helical" evidence="11">
    <location>
        <begin position="323"/>
        <end position="346"/>
    </location>
</feature>
<keyword evidence="6 11" id="KW-0812">Transmembrane</keyword>
<dbReference type="EMBL" id="WPOC01000002">
    <property type="protein sequence ID" value="MVN14014.1"/>
    <property type="molecule type" value="Genomic_DNA"/>
</dbReference>
<comment type="subcellular location">
    <subcellularLocation>
        <location evidence="1">Cell membrane</location>
        <topology evidence="1">Multi-pass membrane protein</topology>
    </subcellularLocation>
</comment>
<dbReference type="GO" id="GO:0005886">
    <property type="term" value="C:plasma membrane"/>
    <property type="evidence" value="ECO:0007669"/>
    <property type="project" value="UniProtKB-SubCell"/>
</dbReference>
<evidence type="ECO:0000256" key="4">
    <source>
        <dbReference type="ARBA" id="ARBA00022448"/>
    </source>
</evidence>
<evidence type="ECO:0000256" key="2">
    <source>
        <dbReference type="ARBA" id="ARBA00008417"/>
    </source>
</evidence>
<reference evidence="14" key="1">
    <citation type="submission" date="2018-05" db="EMBL/GenBank/DDBJ databases">
        <title>Genome Sequencing of selected type strains of the family Eggerthellaceae.</title>
        <authorList>
            <person name="Danylec N."/>
            <person name="Stoll D.A."/>
            <person name="Doetsch A."/>
            <person name="Huch M."/>
        </authorList>
    </citation>
    <scope>NUCLEOTIDE SEQUENCE [LARGE SCALE GENOMIC DNA]</scope>
    <source>
        <strain evidence="14">DSM 27213</strain>
    </source>
</reference>
<dbReference type="EMBL" id="QIBW01000002">
    <property type="protein sequence ID" value="ROT91469.1"/>
    <property type="molecule type" value="Genomic_DNA"/>
</dbReference>
<feature type="transmembrane region" description="Helical" evidence="11">
    <location>
        <begin position="231"/>
        <end position="250"/>
    </location>
</feature>
<feature type="transmembrane region" description="Helical" evidence="11">
    <location>
        <begin position="125"/>
        <end position="150"/>
    </location>
</feature>
<feature type="transmembrane region" description="Helical" evidence="11">
    <location>
        <begin position="170"/>
        <end position="189"/>
    </location>
</feature>
<keyword evidence="7 11" id="KW-1133">Transmembrane helix</keyword>
<dbReference type="RefSeq" id="WP_087189997.1">
    <property type="nucleotide sequence ID" value="NZ_CP168029.1"/>
</dbReference>
<dbReference type="CDD" id="cd13143">
    <property type="entry name" value="MATE_MepA_like"/>
    <property type="match status" value="1"/>
</dbReference>
<dbReference type="Pfam" id="PF01554">
    <property type="entry name" value="MatE"/>
    <property type="match status" value="2"/>
</dbReference>
<reference evidence="13" key="2">
    <citation type="journal article" date="2019" name="Int. J. Syst. Evol. Microbiol.">
        <title>Gordonibacter faecihominis is a later heterotypic synonym of Gordonibacter urolithinfaciens.</title>
        <authorList>
            <person name="Danylec N."/>
            <person name="Stoll D.A."/>
            <person name="Huch M."/>
        </authorList>
    </citation>
    <scope>NUCLEOTIDE SEQUENCE</scope>
    <source>
        <strain evidence="13">DSM 27213</strain>
    </source>
</reference>
<dbReference type="GO" id="GO:0042910">
    <property type="term" value="F:xenobiotic transmembrane transporter activity"/>
    <property type="evidence" value="ECO:0007669"/>
    <property type="project" value="InterPro"/>
</dbReference>
<evidence type="ECO:0000256" key="1">
    <source>
        <dbReference type="ARBA" id="ARBA00004651"/>
    </source>
</evidence>
<dbReference type="Proteomes" id="UP000468327">
    <property type="component" value="Unassembled WGS sequence"/>
</dbReference>
<keyword evidence="9" id="KW-0046">Antibiotic resistance</keyword>
<feature type="region of interest" description="Disordered" evidence="10">
    <location>
        <begin position="1"/>
        <end position="38"/>
    </location>
</feature>
<dbReference type="InterPro" id="IPR048279">
    <property type="entry name" value="MdtK-like"/>
</dbReference>
<feature type="transmembrane region" description="Helical" evidence="11">
    <location>
        <begin position="270"/>
        <end position="295"/>
    </location>
</feature>
<evidence type="ECO:0000256" key="10">
    <source>
        <dbReference type="SAM" id="MobiDB-lite"/>
    </source>
</evidence>
<dbReference type="NCBIfam" id="TIGR00797">
    <property type="entry name" value="matE"/>
    <property type="match status" value="1"/>
</dbReference>
<evidence type="ECO:0000256" key="7">
    <source>
        <dbReference type="ARBA" id="ARBA00022989"/>
    </source>
</evidence>
<keyword evidence="8 11" id="KW-0472">Membrane</keyword>
<feature type="transmembrane region" description="Helical" evidence="11">
    <location>
        <begin position="48"/>
        <end position="69"/>
    </location>
</feature>
<dbReference type="PIRSF" id="PIRSF006603">
    <property type="entry name" value="DinF"/>
    <property type="match status" value="1"/>
</dbReference>
<feature type="compositionally biased region" description="Basic and acidic residues" evidence="10">
    <location>
        <begin position="26"/>
        <end position="37"/>
    </location>
</feature>
<dbReference type="AlphaFoldDB" id="A0A1Y4G087"/>
<feature type="transmembrane region" description="Helical" evidence="11">
    <location>
        <begin position="201"/>
        <end position="219"/>
    </location>
</feature>
<feature type="transmembrane region" description="Helical" evidence="11">
    <location>
        <begin position="433"/>
        <end position="454"/>
    </location>
</feature>
<dbReference type="Proteomes" id="UP000285258">
    <property type="component" value="Unassembled WGS sequence"/>
</dbReference>
<evidence type="ECO:0000256" key="6">
    <source>
        <dbReference type="ARBA" id="ARBA00022692"/>
    </source>
</evidence>
<evidence type="ECO:0000313" key="15">
    <source>
        <dbReference type="Proteomes" id="UP000468327"/>
    </source>
</evidence>
<evidence type="ECO:0000256" key="8">
    <source>
        <dbReference type="ARBA" id="ARBA00023136"/>
    </source>
</evidence>
<comment type="caution">
    <text evidence="13">The sequence shown here is derived from an EMBL/GenBank/DDBJ whole genome shotgun (WGS) entry which is preliminary data.</text>
</comment>
<dbReference type="PANTHER" id="PTHR43823">
    <property type="entry name" value="SPORULATION PROTEIN YKVU"/>
    <property type="match status" value="1"/>
</dbReference>
<keyword evidence="4" id="KW-0813">Transport</keyword>
<evidence type="ECO:0000256" key="3">
    <source>
        <dbReference type="ARBA" id="ARBA00022106"/>
    </source>
</evidence>
<keyword evidence="15" id="KW-1185">Reference proteome</keyword>
<dbReference type="GO" id="GO:0046677">
    <property type="term" value="P:response to antibiotic"/>
    <property type="evidence" value="ECO:0007669"/>
    <property type="project" value="UniProtKB-KW"/>
</dbReference>
<dbReference type="InterPro" id="IPR045070">
    <property type="entry name" value="MATE_MepA-like"/>
</dbReference>
<evidence type="ECO:0000313" key="13">
    <source>
        <dbReference type="EMBL" id="ROT91469.1"/>
    </source>
</evidence>
<dbReference type="InterPro" id="IPR002528">
    <property type="entry name" value="MATE_fam"/>
</dbReference>
<evidence type="ECO:0000256" key="9">
    <source>
        <dbReference type="ARBA" id="ARBA00023251"/>
    </source>
</evidence>
<feature type="transmembrane region" description="Helical" evidence="11">
    <location>
        <begin position="399"/>
        <end position="421"/>
    </location>
</feature>
<reference evidence="13" key="3">
    <citation type="journal article" date="2019" name="Microbiol. Resour. Announc.">
        <title>Draft Genome Sequences of Type Strains of Gordonibacter faecihominis, Paraeggerthella hongkongensis, Parvibacter caecicola,Slackia equolifaciens, Slackia faecicanis, and Slackia isoflavoniconvertens.</title>
        <authorList>
            <person name="Danylec N."/>
            <person name="Stoll D.A."/>
            <person name="Dotsch A."/>
            <person name="Huch M."/>
        </authorList>
    </citation>
    <scope>NUCLEOTIDE SEQUENCE</scope>
    <source>
        <strain evidence="13">DSM 27213</strain>
    </source>
</reference>
<dbReference type="GO" id="GO:0015297">
    <property type="term" value="F:antiporter activity"/>
    <property type="evidence" value="ECO:0007669"/>
    <property type="project" value="InterPro"/>
</dbReference>
<feature type="transmembrane region" description="Helical" evidence="11">
    <location>
        <begin position="358"/>
        <end position="379"/>
    </location>
</feature>
<comment type="similarity">
    <text evidence="2">Belongs to the multi antimicrobial extrusion (MATE) (TC 2.A.66.1) family. MepA subfamily.</text>
</comment>
<protein>
    <recommendedName>
        <fullName evidence="3">Multidrug export protein MepA</fullName>
    </recommendedName>
</protein>
<name>A0A1Y4G087_9ACTN</name>
<accession>A0A1Y4G087</accession>
<proteinExistence type="inferred from homology"/>
<dbReference type="PANTHER" id="PTHR43823:SF3">
    <property type="entry name" value="MULTIDRUG EXPORT PROTEIN MEPA"/>
    <property type="match status" value="1"/>
</dbReference>
<evidence type="ECO:0000313" key="14">
    <source>
        <dbReference type="Proteomes" id="UP000285258"/>
    </source>
</evidence>